<sequence length="314" mass="33967">MNAERGPDGKAPSPLRSMVRMMARGIQARGTAASPDFATPRRKVALERSNIAIDPRRVQAYARATAGDGIEAFGSARPAAPPFFAATWETALSLEMFAGLERPLPLGAFVHVSTDLVCARPLLAGDVVKCRVELERVERVRRGLRLTVLARNWLGAGQLCSQSTSVFQVRSDAHGLPAEAPRPAPPVPDVPESGWVELVRWDLPGGAGRRYARVSGDYNPIHLWGVTARPFGFRAPILHGYATAARAAHTLIEHCLHGDAAALRRMHIHFRAPLPLPSCVCFLVNDQGPRRWFRVAGPGEGPVYAEGSCGVADE</sequence>
<gene>
    <name evidence="3" type="ORF">HNQ61_002588</name>
</gene>
<accession>A0A841GZ09</accession>
<dbReference type="PANTHER" id="PTHR43841">
    <property type="entry name" value="3-HYDROXYACYL-THIOESTER DEHYDRATASE HTDX-RELATED"/>
    <property type="match status" value="1"/>
</dbReference>
<reference evidence="3 4" key="1">
    <citation type="submission" date="2020-08" db="EMBL/GenBank/DDBJ databases">
        <title>Genomic Encyclopedia of Type Strains, Phase IV (KMG-IV): sequencing the most valuable type-strain genomes for metagenomic binning, comparative biology and taxonomic classification.</title>
        <authorList>
            <person name="Goeker M."/>
        </authorList>
    </citation>
    <scope>NUCLEOTIDE SEQUENCE [LARGE SCALE GENOMIC DNA]</scope>
    <source>
        <strain evidence="3 4">DSM 29007</strain>
    </source>
</reference>
<keyword evidence="4" id="KW-1185">Reference proteome</keyword>
<dbReference type="Pfam" id="PF13452">
    <property type="entry name" value="FAS1_DH_region"/>
    <property type="match status" value="1"/>
</dbReference>
<dbReference type="Gene3D" id="3.10.129.10">
    <property type="entry name" value="Hotdog Thioesterase"/>
    <property type="match status" value="1"/>
</dbReference>
<name>A0A841GZ09_9BACT</name>
<dbReference type="SUPFAM" id="SSF54637">
    <property type="entry name" value="Thioesterase/thiol ester dehydrase-isomerase"/>
    <property type="match status" value="2"/>
</dbReference>
<dbReference type="AlphaFoldDB" id="A0A841GZ09"/>
<dbReference type="EMBL" id="JACHIA010000006">
    <property type="protein sequence ID" value="MBB6070966.1"/>
    <property type="molecule type" value="Genomic_DNA"/>
</dbReference>
<evidence type="ECO:0000313" key="4">
    <source>
        <dbReference type="Proteomes" id="UP000582837"/>
    </source>
</evidence>
<dbReference type="InterPro" id="IPR002539">
    <property type="entry name" value="MaoC-like_dom"/>
</dbReference>
<proteinExistence type="predicted"/>
<evidence type="ECO:0000259" key="2">
    <source>
        <dbReference type="Pfam" id="PF13452"/>
    </source>
</evidence>
<feature type="domain" description="MaoC-like" evidence="1">
    <location>
        <begin position="209"/>
        <end position="293"/>
    </location>
</feature>
<dbReference type="PANTHER" id="PTHR43841:SF3">
    <property type="entry name" value="(3R)-HYDROXYACYL-ACP DEHYDRATASE SUBUNIT HADB"/>
    <property type="match status" value="1"/>
</dbReference>
<dbReference type="Proteomes" id="UP000582837">
    <property type="component" value="Unassembled WGS sequence"/>
</dbReference>
<evidence type="ECO:0000313" key="3">
    <source>
        <dbReference type="EMBL" id="MBB6070966.1"/>
    </source>
</evidence>
<evidence type="ECO:0000259" key="1">
    <source>
        <dbReference type="Pfam" id="PF01575"/>
    </source>
</evidence>
<dbReference type="RefSeq" id="WP_183685659.1">
    <property type="nucleotide sequence ID" value="NZ_JABDTL010000001.1"/>
</dbReference>
<dbReference type="InterPro" id="IPR039569">
    <property type="entry name" value="FAS1-like_DH_region"/>
</dbReference>
<protein>
    <submittedName>
        <fullName evidence="3">Acyl dehydratase</fullName>
    </submittedName>
</protein>
<dbReference type="Pfam" id="PF01575">
    <property type="entry name" value="MaoC_dehydratas"/>
    <property type="match status" value="1"/>
</dbReference>
<dbReference type="InterPro" id="IPR029069">
    <property type="entry name" value="HotDog_dom_sf"/>
</dbReference>
<comment type="caution">
    <text evidence="3">The sequence shown here is derived from an EMBL/GenBank/DDBJ whole genome shotgun (WGS) entry which is preliminary data.</text>
</comment>
<organism evidence="3 4">
    <name type="scientific">Longimicrobium terrae</name>
    <dbReference type="NCBI Taxonomy" id="1639882"/>
    <lineage>
        <taxon>Bacteria</taxon>
        <taxon>Pseudomonadati</taxon>
        <taxon>Gemmatimonadota</taxon>
        <taxon>Longimicrobiia</taxon>
        <taxon>Longimicrobiales</taxon>
        <taxon>Longimicrobiaceae</taxon>
        <taxon>Longimicrobium</taxon>
    </lineage>
</organism>
<feature type="domain" description="FAS1-like dehydratase" evidence="2">
    <location>
        <begin position="72"/>
        <end position="141"/>
    </location>
</feature>